<dbReference type="Proteomes" id="UP001341840">
    <property type="component" value="Unassembled WGS sequence"/>
</dbReference>
<keyword evidence="4" id="KW-1185">Reference proteome</keyword>
<dbReference type="InterPro" id="IPR058594">
    <property type="entry name" value="PB1-like_dom_pln"/>
</dbReference>
<dbReference type="EMBL" id="JASCZI010151356">
    <property type="protein sequence ID" value="MED6172289.1"/>
    <property type="molecule type" value="Genomic_DNA"/>
</dbReference>
<gene>
    <name evidence="3" type="ORF">PIB30_048719</name>
</gene>
<feature type="region of interest" description="Disordered" evidence="1">
    <location>
        <begin position="153"/>
        <end position="180"/>
    </location>
</feature>
<feature type="region of interest" description="Disordered" evidence="1">
    <location>
        <begin position="100"/>
        <end position="140"/>
    </location>
</feature>
<name>A0ABU6VGT7_9FABA</name>
<evidence type="ECO:0000313" key="3">
    <source>
        <dbReference type="EMBL" id="MED6172289.1"/>
    </source>
</evidence>
<evidence type="ECO:0000259" key="2">
    <source>
        <dbReference type="Pfam" id="PF26130"/>
    </source>
</evidence>
<proteinExistence type="predicted"/>
<dbReference type="Pfam" id="PF26130">
    <property type="entry name" value="PB1-like"/>
    <property type="match status" value="1"/>
</dbReference>
<reference evidence="3 4" key="1">
    <citation type="journal article" date="2023" name="Plants (Basel)">
        <title>Bridging the Gap: Combining Genomics and Transcriptomics Approaches to Understand Stylosanthes scabra, an Orphan Legume from the Brazilian Caatinga.</title>
        <authorList>
            <person name="Ferreira-Neto J.R.C."/>
            <person name="da Silva M.D."/>
            <person name="Binneck E."/>
            <person name="de Melo N.F."/>
            <person name="da Silva R.H."/>
            <person name="de Melo A.L.T.M."/>
            <person name="Pandolfi V."/>
            <person name="Bustamante F.O."/>
            <person name="Brasileiro-Vidal A.C."/>
            <person name="Benko-Iseppon A.M."/>
        </authorList>
    </citation>
    <scope>NUCLEOTIDE SEQUENCE [LARGE SCALE GENOMIC DNA]</scope>
    <source>
        <tissue evidence="3">Leaves</tissue>
    </source>
</reference>
<protein>
    <recommendedName>
        <fullName evidence="2">PB1-like domain-containing protein</fullName>
    </recommendedName>
</protein>
<evidence type="ECO:0000256" key="1">
    <source>
        <dbReference type="SAM" id="MobiDB-lite"/>
    </source>
</evidence>
<sequence length="295" mass="33104">MGDTFVVPIFHHGGNFIQNLLGELEYANGMVERFEDMDLDMNALEFETGLNRLERDDGIRELIDHLIMNLEFEFHLYWEHGLIQVIWHGVAQSINLESDSDSHSEIGANGDNVAGASPSDGYESAENGAYKPPPLGYDENDNDINSEIWASMREKGRSKKKTVVESKKGVSPRENVHQRKGRYVKKEKNVDMGMEKNGENRVSGVGGAGLSGVHQGDVASVQVDSVLAQMMALHTPISSKEEYKKHVLPEFDYEYGFGERHFELGIKFATIEKFMDVGKDLFIFECRILSGSKVI</sequence>
<feature type="domain" description="PB1-like" evidence="2">
    <location>
        <begin position="5"/>
        <end position="41"/>
    </location>
</feature>
<comment type="caution">
    <text evidence="3">The sequence shown here is derived from an EMBL/GenBank/DDBJ whole genome shotgun (WGS) entry which is preliminary data.</text>
</comment>
<accession>A0ABU6VGT7</accession>
<evidence type="ECO:0000313" key="4">
    <source>
        <dbReference type="Proteomes" id="UP001341840"/>
    </source>
</evidence>
<organism evidence="3 4">
    <name type="scientific">Stylosanthes scabra</name>
    <dbReference type="NCBI Taxonomy" id="79078"/>
    <lineage>
        <taxon>Eukaryota</taxon>
        <taxon>Viridiplantae</taxon>
        <taxon>Streptophyta</taxon>
        <taxon>Embryophyta</taxon>
        <taxon>Tracheophyta</taxon>
        <taxon>Spermatophyta</taxon>
        <taxon>Magnoliopsida</taxon>
        <taxon>eudicotyledons</taxon>
        <taxon>Gunneridae</taxon>
        <taxon>Pentapetalae</taxon>
        <taxon>rosids</taxon>
        <taxon>fabids</taxon>
        <taxon>Fabales</taxon>
        <taxon>Fabaceae</taxon>
        <taxon>Papilionoideae</taxon>
        <taxon>50 kb inversion clade</taxon>
        <taxon>dalbergioids sensu lato</taxon>
        <taxon>Dalbergieae</taxon>
        <taxon>Pterocarpus clade</taxon>
        <taxon>Stylosanthes</taxon>
    </lineage>
</organism>